<keyword evidence="4 5" id="KW-0472">Membrane</keyword>
<evidence type="ECO:0000256" key="1">
    <source>
        <dbReference type="ARBA" id="ARBA00004141"/>
    </source>
</evidence>
<protein>
    <submittedName>
        <fullName evidence="7">GtrA family protein</fullName>
    </submittedName>
</protein>
<keyword evidence="3 5" id="KW-1133">Transmembrane helix</keyword>
<evidence type="ECO:0000256" key="4">
    <source>
        <dbReference type="ARBA" id="ARBA00023136"/>
    </source>
</evidence>
<feature type="transmembrane region" description="Helical" evidence="5">
    <location>
        <begin position="82"/>
        <end position="102"/>
    </location>
</feature>
<comment type="subcellular location">
    <subcellularLocation>
        <location evidence="1">Membrane</location>
        <topology evidence="1">Multi-pass membrane protein</topology>
    </subcellularLocation>
</comment>
<evidence type="ECO:0000313" key="8">
    <source>
        <dbReference type="Proteomes" id="UP000886803"/>
    </source>
</evidence>
<dbReference type="Pfam" id="PF04138">
    <property type="entry name" value="GtrA_DPMS_TM"/>
    <property type="match status" value="1"/>
</dbReference>
<evidence type="ECO:0000256" key="2">
    <source>
        <dbReference type="ARBA" id="ARBA00022692"/>
    </source>
</evidence>
<keyword evidence="2 5" id="KW-0812">Transmembrane</keyword>
<reference evidence="7" key="1">
    <citation type="journal article" date="2021" name="PeerJ">
        <title>Extensive microbial diversity within the chicken gut microbiome revealed by metagenomics and culture.</title>
        <authorList>
            <person name="Gilroy R."/>
            <person name="Ravi A."/>
            <person name="Getino M."/>
            <person name="Pursley I."/>
            <person name="Horton D.L."/>
            <person name="Alikhan N.F."/>
            <person name="Baker D."/>
            <person name="Gharbi K."/>
            <person name="Hall N."/>
            <person name="Watson M."/>
            <person name="Adriaenssens E.M."/>
            <person name="Foster-Nyarko E."/>
            <person name="Jarju S."/>
            <person name="Secka A."/>
            <person name="Antonio M."/>
            <person name="Oren A."/>
            <person name="Chaudhuri R.R."/>
            <person name="La Ragione R."/>
            <person name="Hildebrand F."/>
            <person name="Pallen M.J."/>
        </authorList>
    </citation>
    <scope>NUCLEOTIDE SEQUENCE</scope>
    <source>
        <strain evidence="7">ChiBcec8-13705</strain>
    </source>
</reference>
<evidence type="ECO:0000256" key="5">
    <source>
        <dbReference type="SAM" id="Phobius"/>
    </source>
</evidence>
<name>A0A9D2S2Q8_9FIRM</name>
<dbReference type="Proteomes" id="UP000886803">
    <property type="component" value="Unassembled WGS sequence"/>
</dbReference>
<accession>A0A9D2S2Q8</accession>
<dbReference type="InterPro" id="IPR007267">
    <property type="entry name" value="GtrA_DPMS_TM"/>
</dbReference>
<evidence type="ECO:0000313" key="7">
    <source>
        <dbReference type="EMBL" id="HJB41136.1"/>
    </source>
</evidence>
<evidence type="ECO:0000259" key="6">
    <source>
        <dbReference type="Pfam" id="PF04138"/>
    </source>
</evidence>
<feature type="domain" description="GtrA/DPMS transmembrane" evidence="6">
    <location>
        <begin position="15"/>
        <end position="136"/>
    </location>
</feature>
<organism evidence="7 8">
    <name type="scientific">Candidatus Gemmiger avicola</name>
    <dbReference type="NCBI Taxonomy" id="2838605"/>
    <lineage>
        <taxon>Bacteria</taxon>
        <taxon>Bacillati</taxon>
        <taxon>Bacillota</taxon>
        <taxon>Clostridia</taxon>
        <taxon>Eubacteriales</taxon>
        <taxon>Gemmiger</taxon>
    </lineage>
</organism>
<feature type="transmembrane region" description="Helical" evidence="5">
    <location>
        <begin position="46"/>
        <end position="70"/>
    </location>
</feature>
<dbReference type="EMBL" id="DWYG01000014">
    <property type="protein sequence ID" value="HJB41136.1"/>
    <property type="molecule type" value="Genomic_DNA"/>
</dbReference>
<dbReference type="GO" id="GO:0016020">
    <property type="term" value="C:membrane"/>
    <property type="evidence" value="ECO:0007669"/>
    <property type="project" value="UniProtKB-SubCell"/>
</dbReference>
<sequence length="137" mass="14496">MSHPSTEAAGGPFVRFLASSLSSSLVDLAAFAVFCAVLEGPLGETAAILAATVAARVLSSLCNYLINYFLVFHAHTAHGRSATLYTTVTVIKTACSAVFVAALARLLPAAVPELAIKIPVDCLLFFANYLVQKRFVY</sequence>
<feature type="transmembrane region" description="Helical" evidence="5">
    <location>
        <begin position="12"/>
        <end position="34"/>
    </location>
</feature>
<evidence type="ECO:0000256" key="3">
    <source>
        <dbReference type="ARBA" id="ARBA00022989"/>
    </source>
</evidence>
<comment type="caution">
    <text evidence="7">The sequence shown here is derived from an EMBL/GenBank/DDBJ whole genome shotgun (WGS) entry which is preliminary data.</text>
</comment>
<reference evidence="7" key="2">
    <citation type="submission" date="2021-04" db="EMBL/GenBank/DDBJ databases">
        <authorList>
            <person name="Gilroy R."/>
        </authorList>
    </citation>
    <scope>NUCLEOTIDE SEQUENCE</scope>
    <source>
        <strain evidence="7">ChiBcec8-13705</strain>
    </source>
</reference>
<dbReference type="GO" id="GO:0000271">
    <property type="term" value="P:polysaccharide biosynthetic process"/>
    <property type="evidence" value="ECO:0007669"/>
    <property type="project" value="InterPro"/>
</dbReference>
<dbReference type="AlphaFoldDB" id="A0A9D2S2Q8"/>
<feature type="transmembrane region" description="Helical" evidence="5">
    <location>
        <begin position="114"/>
        <end position="131"/>
    </location>
</feature>
<proteinExistence type="predicted"/>
<gene>
    <name evidence="7" type="ORF">H9945_01390</name>
</gene>